<gene>
    <name evidence="2" type="ORF">VFPFJ_03614</name>
</gene>
<evidence type="ECO:0000313" key="2">
    <source>
        <dbReference type="EMBL" id="OAQ91874.1"/>
    </source>
</evidence>
<protein>
    <submittedName>
        <fullName evidence="2">Uncharacterized protein</fullName>
    </submittedName>
</protein>
<sequence length="65" mass="6687">MPKQNVSFTRAEDARPLVDSPSNPALPGQASVASTVSPSPSSCCSRRAGGSGCGSRGPRRLMAER</sequence>
<dbReference type="AlphaFoldDB" id="A0A179HPG5"/>
<reference evidence="2 3" key="1">
    <citation type="submission" date="2016-02" db="EMBL/GenBank/DDBJ databases">
        <title>Biosynthesis of antibiotic leucinostatins and their inhibition on Phytophthora in bio-control Purpureocillium lilacinum.</title>
        <authorList>
            <person name="Wang G."/>
            <person name="Liu Z."/>
            <person name="Lin R."/>
            <person name="Li E."/>
            <person name="Mao Z."/>
            <person name="Ling J."/>
            <person name="Yin W."/>
            <person name="Xie B."/>
        </authorList>
    </citation>
    <scope>NUCLEOTIDE SEQUENCE [LARGE SCALE GENOMIC DNA]</scope>
    <source>
        <strain evidence="2">PLFJ-1</strain>
    </source>
</reference>
<name>A0A179HPG5_PURLI</name>
<evidence type="ECO:0000256" key="1">
    <source>
        <dbReference type="SAM" id="MobiDB-lite"/>
    </source>
</evidence>
<accession>A0A179HPG5</accession>
<comment type="caution">
    <text evidence="2">The sequence shown here is derived from an EMBL/GenBank/DDBJ whole genome shotgun (WGS) entry which is preliminary data.</text>
</comment>
<organism evidence="2 3">
    <name type="scientific">Purpureocillium lilacinum</name>
    <name type="common">Paecilomyces lilacinus</name>
    <dbReference type="NCBI Taxonomy" id="33203"/>
    <lineage>
        <taxon>Eukaryota</taxon>
        <taxon>Fungi</taxon>
        <taxon>Dikarya</taxon>
        <taxon>Ascomycota</taxon>
        <taxon>Pezizomycotina</taxon>
        <taxon>Sordariomycetes</taxon>
        <taxon>Hypocreomycetidae</taxon>
        <taxon>Hypocreales</taxon>
        <taxon>Ophiocordycipitaceae</taxon>
        <taxon>Purpureocillium</taxon>
    </lineage>
</organism>
<feature type="region of interest" description="Disordered" evidence="1">
    <location>
        <begin position="1"/>
        <end position="65"/>
    </location>
</feature>
<dbReference type="Proteomes" id="UP000078340">
    <property type="component" value="Unassembled WGS sequence"/>
</dbReference>
<proteinExistence type="predicted"/>
<evidence type="ECO:0000313" key="3">
    <source>
        <dbReference type="Proteomes" id="UP000078340"/>
    </source>
</evidence>
<feature type="compositionally biased region" description="Low complexity" evidence="1">
    <location>
        <begin position="30"/>
        <end position="48"/>
    </location>
</feature>
<dbReference type="EMBL" id="LSBI01000003">
    <property type="protein sequence ID" value="OAQ91874.1"/>
    <property type="molecule type" value="Genomic_DNA"/>
</dbReference>